<evidence type="ECO:0000313" key="6">
    <source>
        <dbReference type="Proteomes" id="UP000523821"/>
    </source>
</evidence>
<keyword evidence="1" id="KW-0304">Gas vesicle</keyword>
<gene>
    <name evidence="5" type="ORF">GGQ63_000429</name>
</gene>
<dbReference type="Pfam" id="PF00741">
    <property type="entry name" value="Gas_vesicle"/>
    <property type="match status" value="1"/>
</dbReference>
<keyword evidence="4" id="KW-0472">Membrane</keyword>
<protein>
    <recommendedName>
        <fullName evidence="7">Gas vesicle protein</fullName>
    </recommendedName>
</protein>
<evidence type="ECO:0000256" key="2">
    <source>
        <dbReference type="ARBA" id="ARBA00035108"/>
    </source>
</evidence>
<evidence type="ECO:0008006" key="7">
    <source>
        <dbReference type="Google" id="ProtNLM"/>
    </source>
</evidence>
<dbReference type="GO" id="GO:0005198">
    <property type="term" value="F:structural molecule activity"/>
    <property type="evidence" value="ECO:0007669"/>
    <property type="project" value="InterPro"/>
</dbReference>
<feature type="transmembrane region" description="Helical" evidence="4">
    <location>
        <begin position="25"/>
        <end position="49"/>
    </location>
</feature>
<evidence type="ECO:0000256" key="1">
    <source>
        <dbReference type="ARBA" id="ARBA00022987"/>
    </source>
</evidence>
<dbReference type="GO" id="GO:0012506">
    <property type="term" value="C:vesicle membrane"/>
    <property type="evidence" value="ECO:0007669"/>
    <property type="project" value="InterPro"/>
</dbReference>
<dbReference type="PANTHER" id="PTHR35344">
    <property type="entry name" value="GAS VESICLE STRUCTURAL PROTEIN 2-RELATED"/>
    <property type="match status" value="1"/>
</dbReference>
<dbReference type="InterPro" id="IPR000638">
    <property type="entry name" value="Gas-vesicle_GvpA-like"/>
</dbReference>
<comment type="similarity">
    <text evidence="3">Belongs to the gas vesicle GvpA family.</text>
</comment>
<comment type="subcellular location">
    <subcellularLocation>
        <location evidence="2">Gas vesicle</location>
    </subcellularLocation>
</comment>
<proteinExistence type="inferred from homology"/>
<keyword evidence="6" id="KW-1185">Reference proteome</keyword>
<dbReference type="PANTHER" id="PTHR35344:SF4">
    <property type="entry name" value="GAS VESICLE PROTEIN A1"/>
    <property type="match status" value="1"/>
</dbReference>
<dbReference type="AlphaFoldDB" id="A0A7W9CTR4"/>
<evidence type="ECO:0000256" key="4">
    <source>
        <dbReference type="SAM" id="Phobius"/>
    </source>
</evidence>
<sequence>MAEPPRTSGDVALADLLDRALGKGLVLWGEAVISVAGVDLVYVGLKVLVASTDTAERMRRAGTSDPTRSVALRDG</sequence>
<dbReference type="RefSeq" id="WP_343061058.1">
    <property type="nucleotide sequence ID" value="NZ_JACHOO010000001.1"/>
</dbReference>
<keyword evidence="4" id="KW-1133">Transmembrane helix</keyword>
<reference evidence="5 6" key="1">
    <citation type="submission" date="2020-08" db="EMBL/GenBank/DDBJ databases">
        <title>Genomic Encyclopedia of Type Strains, Phase IV (KMG-IV): sequencing the most valuable type-strain genomes for metagenomic binning, comparative biology and taxonomic classification.</title>
        <authorList>
            <person name="Goeker M."/>
        </authorList>
    </citation>
    <scope>NUCLEOTIDE SEQUENCE [LARGE SCALE GENOMIC DNA]</scope>
    <source>
        <strain evidence="5 6">DSM 16268</strain>
    </source>
</reference>
<dbReference type="EMBL" id="JACHOO010000001">
    <property type="protein sequence ID" value="MBB5751386.1"/>
    <property type="molecule type" value="Genomic_DNA"/>
</dbReference>
<dbReference type="GO" id="GO:0031411">
    <property type="term" value="C:gas vesicle"/>
    <property type="evidence" value="ECO:0007669"/>
    <property type="project" value="UniProtKB-SubCell"/>
</dbReference>
<keyword evidence="4" id="KW-0812">Transmembrane</keyword>
<organism evidence="5 6">
    <name type="scientific">Prosthecomicrobium pneumaticum</name>
    <dbReference type="NCBI Taxonomy" id="81895"/>
    <lineage>
        <taxon>Bacteria</taxon>
        <taxon>Pseudomonadati</taxon>
        <taxon>Pseudomonadota</taxon>
        <taxon>Alphaproteobacteria</taxon>
        <taxon>Hyphomicrobiales</taxon>
        <taxon>Kaistiaceae</taxon>
        <taxon>Prosthecomicrobium</taxon>
    </lineage>
</organism>
<evidence type="ECO:0000256" key="3">
    <source>
        <dbReference type="ARBA" id="ARBA00035646"/>
    </source>
</evidence>
<evidence type="ECO:0000313" key="5">
    <source>
        <dbReference type="EMBL" id="MBB5751386.1"/>
    </source>
</evidence>
<comment type="caution">
    <text evidence="5">The sequence shown here is derived from an EMBL/GenBank/DDBJ whole genome shotgun (WGS) entry which is preliminary data.</text>
</comment>
<dbReference type="Proteomes" id="UP000523821">
    <property type="component" value="Unassembled WGS sequence"/>
</dbReference>
<name>A0A7W9CTR4_9HYPH</name>
<dbReference type="InterPro" id="IPR050530">
    <property type="entry name" value="GvpA"/>
</dbReference>
<accession>A0A7W9CTR4</accession>